<evidence type="ECO:0000313" key="16">
    <source>
        <dbReference type="Proteomes" id="UP000678393"/>
    </source>
</evidence>
<comment type="similarity">
    <text evidence="5">Belongs to the D-glucuronyl C5-epimerase family.</text>
</comment>
<comment type="pathway">
    <text evidence="3">Glycan metabolism; heparin biosynthesis.</text>
</comment>
<feature type="domain" description="D-glucuronyl C5-epimerase C-terminal" evidence="13">
    <location>
        <begin position="402"/>
        <end position="591"/>
    </location>
</feature>
<dbReference type="PANTHER" id="PTHR13174">
    <property type="entry name" value="D-GLUCURONYL C5-EPIMERASE"/>
    <property type="match status" value="1"/>
</dbReference>
<comment type="subcellular location">
    <subcellularLocation>
        <location evidence="12">Endomembrane system</location>
        <topology evidence="12">Single-pass membrane protein</topology>
    </subcellularLocation>
    <subcellularLocation>
        <location evidence="2">Membrane</location>
        <topology evidence="2">Single-pass type II membrane protein</topology>
    </subcellularLocation>
</comment>
<evidence type="ECO:0000259" key="13">
    <source>
        <dbReference type="Pfam" id="PF06662"/>
    </source>
</evidence>
<dbReference type="InterPro" id="IPR039721">
    <property type="entry name" value="C5-epimerase"/>
</dbReference>
<keyword evidence="16" id="KW-1185">Reference proteome</keyword>
<dbReference type="EMBL" id="CAJHNH020008573">
    <property type="protein sequence ID" value="CAG5136810.1"/>
    <property type="molecule type" value="Genomic_DNA"/>
</dbReference>
<dbReference type="Pfam" id="PF06662">
    <property type="entry name" value="C5-epim_C"/>
    <property type="match status" value="1"/>
</dbReference>
<dbReference type="GO" id="GO:0015012">
    <property type="term" value="P:heparan sulfate proteoglycan biosynthetic process"/>
    <property type="evidence" value="ECO:0007669"/>
    <property type="project" value="InterPro"/>
</dbReference>
<evidence type="ECO:0000256" key="3">
    <source>
        <dbReference type="ARBA" id="ARBA00004841"/>
    </source>
</evidence>
<dbReference type="GO" id="GO:0005794">
    <property type="term" value="C:Golgi apparatus"/>
    <property type="evidence" value="ECO:0007669"/>
    <property type="project" value="TreeGrafter"/>
</dbReference>
<dbReference type="EC" id="5.1.3.17" evidence="6"/>
<comment type="pathway">
    <text evidence="4">Glycan metabolism; heparan sulfate biosynthesis.</text>
</comment>
<evidence type="ECO:0000256" key="7">
    <source>
        <dbReference type="ARBA" id="ARBA00022692"/>
    </source>
</evidence>
<keyword evidence="9" id="KW-1133">Transmembrane helix</keyword>
<evidence type="ECO:0000256" key="12">
    <source>
        <dbReference type="ARBA" id="ARBA00037847"/>
    </source>
</evidence>
<dbReference type="PANTHER" id="PTHR13174:SF3">
    <property type="entry name" value="D-GLUCURONYL C5-EPIMERASE"/>
    <property type="match status" value="1"/>
</dbReference>
<protein>
    <recommendedName>
        <fullName evidence="6">heparosan-N-sulfate-glucuronate 5-epimerase</fullName>
        <ecNumber evidence="6">5.1.3.17</ecNumber>
    </recommendedName>
</protein>
<dbReference type="GO" id="GO:0047464">
    <property type="term" value="F:heparosan-N-sulfate-glucuronate 5-epimerase activity"/>
    <property type="evidence" value="ECO:0007669"/>
    <property type="project" value="UniProtKB-EC"/>
</dbReference>
<evidence type="ECO:0000256" key="1">
    <source>
        <dbReference type="ARBA" id="ARBA00000434"/>
    </source>
</evidence>
<keyword evidence="7" id="KW-0812">Transmembrane</keyword>
<evidence type="ECO:0000256" key="4">
    <source>
        <dbReference type="ARBA" id="ARBA00005093"/>
    </source>
</evidence>
<gene>
    <name evidence="15" type="ORF">CUNI_LOCUS22368</name>
</gene>
<evidence type="ECO:0000256" key="11">
    <source>
        <dbReference type="ARBA" id="ARBA00023235"/>
    </source>
</evidence>
<sequence>MSMTSLKRAARKIDWLVRCILLLLTGGCLTLLVTWVWSDNATNYLLRSDAAISKQYISVPDNFQLLVEQSFSCPPCPDVQSIDGLETTGYVDLGVINCSINGAETIECREDKGQVYIPASFINNYFEVYGNVKREGSSRVYNFQHGYGKVYPVQPVYHPGGVFLNFEKYNVETRDKIICVTASHGVPLVSQWDPAGYYYAITVAQYGLSHHAKGILSGNPVPKPVAGGDVTASVWENVESGMSVEIVETSTALGTRKVLAFNAPESVTSPGPVLRLNTIEQTVCMDLQLNSPGGVTMQILTKEGKLGFIHFTLDDAHMVVNGNHVIYGMGQRNLGKWVHLARDVDVDWLKSLGRTKFNAPTCFMEIVDVTLHGTGFLDNVTISTSAHNDHLIHAADWLVISQDSQGGWPTSTGMKTGDNIELKPGWYSAMGQGQAISTLVRAYNLTGQKSYLDTVVAALHLYQLGSHEGGVRARFLDQLDWYEEYPTTPTSTFVLNGFIFAMLGLYDAMKTLDGEGQILAEKLWSSGLHSLKKMLGMYDTGTGTLYDLRHVINHEQPNRARWDYHTTHIALIEEMAIIDGDPIFRSTFNRWVDYFYGKRSKHN</sequence>
<organism evidence="15 16">
    <name type="scientific">Candidula unifasciata</name>
    <dbReference type="NCBI Taxonomy" id="100452"/>
    <lineage>
        <taxon>Eukaryota</taxon>
        <taxon>Metazoa</taxon>
        <taxon>Spiralia</taxon>
        <taxon>Lophotrochozoa</taxon>
        <taxon>Mollusca</taxon>
        <taxon>Gastropoda</taxon>
        <taxon>Heterobranchia</taxon>
        <taxon>Euthyneura</taxon>
        <taxon>Panpulmonata</taxon>
        <taxon>Eupulmonata</taxon>
        <taxon>Stylommatophora</taxon>
        <taxon>Helicina</taxon>
        <taxon>Helicoidea</taxon>
        <taxon>Geomitridae</taxon>
        <taxon>Candidula</taxon>
    </lineage>
</organism>
<comment type="caution">
    <text evidence="15">The sequence shown here is derived from an EMBL/GenBank/DDBJ whole genome shotgun (WGS) entry which is preliminary data.</text>
</comment>
<dbReference type="Pfam" id="PF21174">
    <property type="entry name" value="Glce_b_sandwich"/>
    <property type="match status" value="1"/>
</dbReference>
<keyword evidence="10" id="KW-0472">Membrane</keyword>
<evidence type="ECO:0000259" key="14">
    <source>
        <dbReference type="Pfam" id="PF21174"/>
    </source>
</evidence>
<reference evidence="15" key="1">
    <citation type="submission" date="2021-04" db="EMBL/GenBank/DDBJ databases">
        <authorList>
            <consortium name="Molecular Ecology Group"/>
        </authorList>
    </citation>
    <scope>NUCLEOTIDE SEQUENCE</scope>
</reference>
<dbReference type="Proteomes" id="UP000678393">
    <property type="component" value="Unassembled WGS sequence"/>
</dbReference>
<dbReference type="InterPro" id="IPR010598">
    <property type="entry name" value="C5-epim_C"/>
</dbReference>
<dbReference type="AlphaFoldDB" id="A0A8S4A8H4"/>
<accession>A0A8S4A8H4</accession>
<evidence type="ECO:0000256" key="8">
    <source>
        <dbReference type="ARBA" id="ARBA00022968"/>
    </source>
</evidence>
<dbReference type="InterPro" id="IPR059154">
    <property type="entry name" value="Glce_b_sandwich"/>
</dbReference>
<name>A0A8S4A8H4_9EUPU</name>
<comment type="catalytic activity">
    <reaction evidence="1">
        <text>[heparosan-N-sulfate](n) = [heparan-N-sulfate](n)</text>
        <dbReference type="Rhea" id="RHEA:20197"/>
        <dbReference type="Rhea" id="RHEA-COMP:9556"/>
        <dbReference type="Rhea" id="RHEA-COMP:9557"/>
        <dbReference type="ChEBI" id="CHEBI:58041"/>
        <dbReference type="ChEBI" id="CHEBI:58287"/>
        <dbReference type="EC" id="5.1.3.17"/>
    </reaction>
</comment>
<evidence type="ECO:0000256" key="10">
    <source>
        <dbReference type="ARBA" id="ARBA00023136"/>
    </source>
</evidence>
<feature type="domain" description="D-glucuronyl C5-epimerase beta-sandwich" evidence="14">
    <location>
        <begin position="256"/>
        <end position="373"/>
    </location>
</feature>
<evidence type="ECO:0000256" key="2">
    <source>
        <dbReference type="ARBA" id="ARBA00004606"/>
    </source>
</evidence>
<proteinExistence type="inferred from homology"/>
<evidence type="ECO:0000313" key="15">
    <source>
        <dbReference type="EMBL" id="CAG5136810.1"/>
    </source>
</evidence>
<dbReference type="SUPFAM" id="SSF81853">
    <property type="entry name" value="Family 10 polysaccharide lyase"/>
    <property type="match status" value="1"/>
</dbReference>
<evidence type="ECO:0000256" key="6">
    <source>
        <dbReference type="ARBA" id="ARBA00012087"/>
    </source>
</evidence>
<evidence type="ECO:0000256" key="5">
    <source>
        <dbReference type="ARBA" id="ARBA00005584"/>
    </source>
</evidence>
<evidence type="ECO:0000256" key="9">
    <source>
        <dbReference type="ARBA" id="ARBA00022989"/>
    </source>
</evidence>
<keyword evidence="11" id="KW-0413">Isomerase</keyword>
<keyword evidence="8" id="KW-0735">Signal-anchor</keyword>
<dbReference type="OrthoDB" id="5914444at2759"/>